<dbReference type="InterPro" id="IPR018039">
    <property type="entry name" value="IF_conserved"/>
</dbReference>
<dbReference type="PRINTS" id="PR01248">
    <property type="entry name" value="TYPE1KERATIN"/>
</dbReference>
<comment type="similarity">
    <text evidence="4">Belongs to the intermediate filament family.</text>
</comment>
<dbReference type="PROSITE" id="PS00226">
    <property type="entry name" value="IF_ROD_1"/>
    <property type="match status" value="1"/>
</dbReference>
<dbReference type="PROSITE" id="PS51842">
    <property type="entry name" value="IF_ROD_2"/>
    <property type="match status" value="1"/>
</dbReference>
<dbReference type="Gene3D" id="1.20.5.500">
    <property type="entry name" value="Single helix bin"/>
    <property type="match status" value="1"/>
</dbReference>
<gene>
    <name evidence="7" type="ORF">PECUL_23A061997</name>
</gene>
<accession>A0AAD1SK70</accession>
<keyword evidence="1" id="KW-0416">Keratin</keyword>
<dbReference type="AlphaFoldDB" id="A0AAD1SK70"/>
<dbReference type="Gene3D" id="1.20.5.1160">
    <property type="entry name" value="Vasodilator-stimulated phosphoprotein"/>
    <property type="match status" value="1"/>
</dbReference>
<evidence type="ECO:0000259" key="6">
    <source>
        <dbReference type="PROSITE" id="PS51842"/>
    </source>
</evidence>
<keyword evidence="8" id="KW-1185">Reference proteome</keyword>
<dbReference type="FunFam" id="1.20.5.170:FF:000002">
    <property type="entry name" value="Type I keratin KA11"/>
    <property type="match status" value="1"/>
</dbReference>
<dbReference type="Proteomes" id="UP001295444">
    <property type="component" value="Chromosome 06"/>
</dbReference>
<organism evidence="7 8">
    <name type="scientific">Pelobates cultripes</name>
    <name type="common">Western spadefoot toad</name>
    <dbReference type="NCBI Taxonomy" id="61616"/>
    <lineage>
        <taxon>Eukaryota</taxon>
        <taxon>Metazoa</taxon>
        <taxon>Chordata</taxon>
        <taxon>Craniata</taxon>
        <taxon>Vertebrata</taxon>
        <taxon>Euteleostomi</taxon>
        <taxon>Amphibia</taxon>
        <taxon>Batrachia</taxon>
        <taxon>Anura</taxon>
        <taxon>Pelobatoidea</taxon>
        <taxon>Pelobatidae</taxon>
        <taxon>Pelobates</taxon>
    </lineage>
</organism>
<dbReference type="FunFam" id="1.20.5.500:FF:000001">
    <property type="entry name" value="Type II keratin 23"/>
    <property type="match status" value="1"/>
</dbReference>
<proteinExistence type="inferred from homology"/>
<dbReference type="GO" id="GO:0045109">
    <property type="term" value="P:intermediate filament organization"/>
    <property type="evidence" value="ECO:0007669"/>
    <property type="project" value="TreeGrafter"/>
</dbReference>
<sequence length="421" mass="47155">MSFSSRSASQYSRFGVASPMVHRAGSIAGGAGSYRISSSNAPLVSSGIAAGFNAHESIGLQNNGKETMQNLNDRLATYLDRVRSLEKANSDLEYKIRQFYEKKASTSDHDYSHYYDTIKKLRSQIEGATINNTKVLLQIDNAKLAADDFKNKFEAELAIRVGVDNDISGLRRVLDDLTIKKSDLELDIEGLKEELIFLKKNHEEEISALKGQAGGTVNVELDSAPPVDLSKILAEVREQYESMIEKNRQEVETWHREKCDGLKQEVTINDYALKSSKSEITELRRTVQGLEIELQSLLNMKVALEGTLSETEGRYGAELEQLQVLVSQVEIDLQNVRSDSERNSLEYRRLVNIKTRLEMEIATYRRLLDGDDNSYSTVETTHAVHKPEITSSTAVKKVTVVEEIVNGQKVSSKVEEVVQKS</sequence>
<dbReference type="Gene3D" id="1.20.5.170">
    <property type="match status" value="1"/>
</dbReference>
<dbReference type="PANTHER" id="PTHR23239:SF378">
    <property type="entry name" value="KERATIN, TYPE I CYTOSKELETAL 47 KDA"/>
    <property type="match status" value="1"/>
</dbReference>
<dbReference type="SUPFAM" id="SSF64593">
    <property type="entry name" value="Intermediate filament protein, coiled coil region"/>
    <property type="match status" value="2"/>
</dbReference>
<dbReference type="EMBL" id="OW240917">
    <property type="protein sequence ID" value="CAH2302565.1"/>
    <property type="molecule type" value="Genomic_DNA"/>
</dbReference>
<evidence type="ECO:0000256" key="5">
    <source>
        <dbReference type="SAM" id="Coils"/>
    </source>
</evidence>
<dbReference type="FunFam" id="1.20.5.1160:FF:000002">
    <property type="entry name" value="Type I keratin 10"/>
    <property type="match status" value="1"/>
</dbReference>
<evidence type="ECO:0000256" key="2">
    <source>
        <dbReference type="ARBA" id="ARBA00022754"/>
    </source>
</evidence>
<reference evidence="7" key="1">
    <citation type="submission" date="2022-03" db="EMBL/GenBank/DDBJ databases">
        <authorList>
            <person name="Alioto T."/>
            <person name="Alioto T."/>
            <person name="Gomez Garrido J."/>
        </authorList>
    </citation>
    <scope>NUCLEOTIDE SEQUENCE</scope>
</reference>
<keyword evidence="2 4" id="KW-0403">Intermediate filament</keyword>
<evidence type="ECO:0000256" key="4">
    <source>
        <dbReference type="RuleBase" id="RU000685"/>
    </source>
</evidence>
<feature type="domain" description="IF rod" evidence="6">
    <location>
        <begin position="64"/>
        <end position="375"/>
    </location>
</feature>
<evidence type="ECO:0000313" key="7">
    <source>
        <dbReference type="EMBL" id="CAH2302565.1"/>
    </source>
</evidence>
<evidence type="ECO:0000256" key="1">
    <source>
        <dbReference type="ARBA" id="ARBA00022744"/>
    </source>
</evidence>
<keyword evidence="3 5" id="KW-0175">Coiled coil</keyword>
<evidence type="ECO:0000313" key="8">
    <source>
        <dbReference type="Proteomes" id="UP001295444"/>
    </source>
</evidence>
<dbReference type="GO" id="GO:0005198">
    <property type="term" value="F:structural molecule activity"/>
    <property type="evidence" value="ECO:0007669"/>
    <property type="project" value="InterPro"/>
</dbReference>
<name>A0AAD1SK70_PELCU</name>
<dbReference type="PANTHER" id="PTHR23239">
    <property type="entry name" value="INTERMEDIATE FILAMENT"/>
    <property type="match status" value="1"/>
</dbReference>
<dbReference type="Pfam" id="PF00038">
    <property type="entry name" value="Filament"/>
    <property type="match status" value="1"/>
</dbReference>
<feature type="coiled-coil region" evidence="5">
    <location>
        <begin position="174"/>
        <end position="339"/>
    </location>
</feature>
<dbReference type="GO" id="GO:0030855">
    <property type="term" value="P:epithelial cell differentiation"/>
    <property type="evidence" value="ECO:0007669"/>
    <property type="project" value="TreeGrafter"/>
</dbReference>
<protein>
    <submittedName>
        <fullName evidence="7">Keratin, type I cytoskeletal 14-like</fullName>
    </submittedName>
</protein>
<dbReference type="InterPro" id="IPR039008">
    <property type="entry name" value="IF_rod_dom"/>
</dbReference>
<dbReference type="GO" id="GO:0005882">
    <property type="term" value="C:intermediate filament"/>
    <property type="evidence" value="ECO:0007669"/>
    <property type="project" value="UniProtKB-KW"/>
</dbReference>
<dbReference type="SMART" id="SM01391">
    <property type="entry name" value="Filament"/>
    <property type="match status" value="1"/>
</dbReference>
<evidence type="ECO:0000256" key="3">
    <source>
        <dbReference type="ARBA" id="ARBA00023054"/>
    </source>
</evidence>
<dbReference type="InterPro" id="IPR002957">
    <property type="entry name" value="Keratin_I"/>
</dbReference>